<feature type="transmembrane region" description="Helical" evidence="1">
    <location>
        <begin position="24"/>
        <end position="45"/>
    </location>
</feature>
<protein>
    <submittedName>
        <fullName evidence="2">Uncharacterized protein</fullName>
    </submittedName>
</protein>
<keyword evidence="1" id="KW-1133">Transmembrane helix</keyword>
<accession>A0A7N0V729</accession>
<evidence type="ECO:0000313" key="2">
    <source>
        <dbReference type="EnsemblPlants" id="Kaladp0247s0015.1.v1.1.CDS.1"/>
    </source>
</evidence>
<evidence type="ECO:0000256" key="1">
    <source>
        <dbReference type="SAM" id="Phobius"/>
    </source>
</evidence>
<dbReference type="Proteomes" id="UP000594263">
    <property type="component" value="Unplaced"/>
</dbReference>
<evidence type="ECO:0000313" key="3">
    <source>
        <dbReference type="Proteomes" id="UP000594263"/>
    </source>
</evidence>
<keyword evidence="1" id="KW-0472">Membrane</keyword>
<dbReference type="AlphaFoldDB" id="A0A7N0V729"/>
<keyword evidence="3" id="KW-1185">Reference proteome</keyword>
<organism evidence="2 3">
    <name type="scientific">Kalanchoe fedtschenkoi</name>
    <name type="common">Lavender scallops</name>
    <name type="synonym">South American air plant</name>
    <dbReference type="NCBI Taxonomy" id="63787"/>
    <lineage>
        <taxon>Eukaryota</taxon>
        <taxon>Viridiplantae</taxon>
        <taxon>Streptophyta</taxon>
        <taxon>Embryophyta</taxon>
        <taxon>Tracheophyta</taxon>
        <taxon>Spermatophyta</taxon>
        <taxon>Magnoliopsida</taxon>
        <taxon>eudicotyledons</taxon>
        <taxon>Gunneridae</taxon>
        <taxon>Pentapetalae</taxon>
        <taxon>Saxifragales</taxon>
        <taxon>Crassulaceae</taxon>
        <taxon>Kalanchoe</taxon>
    </lineage>
</organism>
<dbReference type="Gramene" id="Kaladp0247s0015.1.v1.1">
    <property type="protein sequence ID" value="Kaladp0247s0015.1.v1.1.CDS.1"/>
    <property type="gene ID" value="Kaladp0247s0015.v1.1"/>
</dbReference>
<keyword evidence="1" id="KW-0812">Transmembrane</keyword>
<proteinExistence type="predicted"/>
<sequence>MYKLYPNLIQIANFYNSHPFLEHLYAAALPLLVTTNWFLKSVLFILCSQSVATYEQYLMHFLFPIFLALELNGVL</sequence>
<dbReference type="EnsemblPlants" id="Kaladp0247s0015.1.v1.1">
    <property type="protein sequence ID" value="Kaladp0247s0015.1.v1.1.CDS.1"/>
    <property type="gene ID" value="Kaladp0247s0015.v1.1"/>
</dbReference>
<name>A0A7N0V729_KALFE</name>
<reference evidence="2" key="1">
    <citation type="submission" date="2021-01" db="UniProtKB">
        <authorList>
            <consortium name="EnsemblPlants"/>
        </authorList>
    </citation>
    <scope>IDENTIFICATION</scope>
</reference>